<comment type="function">
    <text evidence="8">6-O-sulfation enzyme which catalyzes the transfer of sulfate from 3'-phosphoadenosine 5'-phosphosulfate (PAPS) to position 6 of the N-sulfoglucosamine residue (GlcNS) of heparan sulfate.</text>
</comment>
<keyword evidence="5" id="KW-1133">Transmembrane helix</keyword>
<keyword evidence="10" id="KW-1185">Reference proteome</keyword>
<keyword evidence="8" id="KW-0735">Signal-anchor</keyword>
<evidence type="ECO:0000256" key="6">
    <source>
        <dbReference type="ARBA" id="ARBA00023136"/>
    </source>
</evidence>
<gene>
    <name evidence="9" type="ORF">OXX778_LOCUS6021</name>
</gene>
<dbReference type="GO" id="GO:0017095">
    <property type="term" value="F:heparan sulfate 6-sulfotransferase activity"/>
    <property type="evidence" value="ECO:0007669"/>
    <property type="project" value="TreeGrafter"/>
</dbReference>
<keyword evidence="4" id="KW-0812">Transmembrane</keyword>
<evidence type="ECO:0000256" key="5">
    <source>
        <dbReference type="ARBA" id="ARBA00022989"/>
    </source>
</evidence>
<keyword evidence="6 8" id="KW-0472">Membrane</keyword>
<dbReference type="InterPro" id="IPR010635">
    <property type="entry name" value="Heparan_SO4-6-sulfoTrfase"/>
</dbReference>
<dbReference type="EC" id="2.8.2.-" evidence="8"/>
<dbReference type="EMBL" id="CAJNOC010000689">
    <property type="protein sequence ID" value="CAF0792072.1"/>
    <property type="molecule type" value="Genomic_DNA"/>
</dbReference>
<dbReference type="GO" id="GO:0016020">
    <property type="term" value="C:membrane"/>
    <property type="evidence" value="ECO:0007669"/>
    <property type="project" value="UniProtKB-SubCell"/>
</dbReference>
<dbReference type="PANTHER" id="PTHR12812:SF0">
    <property type="entry name" value="HEPARAN-SULFATE 6-O-SULFOTRANSFERASE"/>
    <property type="match status" value="1"/>
</dbReference>
<comment type="subcellular location">
    <subcellularLocation>
        <location evidence="1">Membrane</location>
        <topology evidence="1">Single-pass membrane protein</topology>
    </subcellularLocation>
    <subcellularLocation>
        <location evidence="8">Membrane</location>
        <topology evidence="8">Single-pass type II membrane protein</topology>
    </subcellularLocation>
</comment>
<comment type="caution">
    <text evidence="9">The sequence shown here is derived from an EMBL/GenBank/DDBJ whole genome shotgun (WGS) entry which is preliminary data.</text>
</comment>
<dbReference type="Proteomes" id="UP000663879">
    <property type="component" value="Unassembled WGS sequence"/>
</dbReference>
<dbReference type="AlphaFoldDB" id="A0A813S9F1"/>
<dbReference type="InterPro" id="IPR005331">
    <property type="entry name" value="Sulfotransferase"/>
</dbReference>
<name>A0A813S9F1_9BILA</name>
<keyword evidence="3 8" id="KW-0808">Transferase</keyword>
<accession>A0A813S9F1</accession>
<keyword evidence="7" id="KW-0325">Glycoprotein</keyword>
<evidence type="ECO:0000313" key="10">
    <source>
        <dbReference type="Proteomes" id="UP000663879"/>
    </source>
</evidence>
<evidence type="ECO:0000256" key="4">
    <source>
        <dbReference type="ARBA" id="ARBA00022692"/>
    </source>
</evidence>
<evidence type="ECO:0000256" key="8">
    <source>
        <dbReference type="RuleBase" id="RU364122"/>
    </source>
</evidence>
<evidence type="ECO:0000256" key="2">
    <source>
        <dbReference type="ARBA" id="ARBA00010109"/>
    </source>
</evidence>
<comment type="catalytic activity">
    <reaction evidence="8">
        <text>alpha-D-glucosaminyl-[heparan sulfate](n) + 3'-phosphoadenylyl sulfate = 6-sulfo-alpha-D-glucosaminyl-[heparan sulfate](n) + adenosine 3',5'-bisphosphate + H(+)</text>
        <dbReference type="Rhea" id="RHEA:56604"/>
        <dbReference type="Rhea" id="RHEA-COMP:9830"/>
        <dbReference type="Rhea" id="RHEA-COMP:14621"/>
        <dbReference type="ChEBI" id="CHEBI:15378"/>
        <dbReference type="ChEBI" id="CHEBI:58339"/>
        <dbReference type="ChEBI" id="CHEBI:58343"/>
        <dbReference type="ChEBI" id="CHEBI:58388"/>
        <dbReference type="ChEBI" id="CHEBI:140604"/>
    </reaction>
</comment>
<sequence length="187" mass="22317">MLRNPIKRYLSEWNHVKNGAQWIDKFNNRKCLYKNYLKCFKGQKTWNASLDDFMSCEYNLANNRQTLLLSDSNYDCSNKTGEEMLEEAKRNLESLSFFGLTEYHDLNRKLFLKIFGGSFRFLKEFKTANQTVADNFYKLLKTKGVDITEENSDKILKKIQQLNSLDIQLYEFAKDLFFKRLKFYNIL</sequence>
<organism evidence="9 10">
    <name type="scientific">Brachionus calyciflorus</name>
    <dbReference type="NCBI Taxonomy" id="104777"/>
    <lineage>
        <taxon>Eukaryota</taxon>
        <taxon>Metazoa</taxon>
        <taxon>Spiralia</taxon>
        <taxon>Gnathifera</taxon>
        <taxon>Rotifera</taxon>
        <taxon>Eurotatoria</taxon>
        <taxon>Monogononta</taxon>
        <taxon>Pseudotrocha</taxon>
        <taxon>Ploima</taxon>
        <taxon>Brachionidae</taxon>
        <taxon>Brachionus</taxon>
    </lineage>
</organism>
<dbReference type="PANTHER" id="PTHR12812">
    <property type="entry name" value="HEPARAN SULFATE 6-O-SULFOTRANSFERASE 3"/>
    <property type="match status" value="1"/>
</dbReference>
<evidence type="ECO:0000313" key="9">
    <source>
        <dbReference type="EMBL" id="CAF0792072.1"/>
    </source>
</evidence>
<proteinExistence type="inferred from homology"/>
<dbReference type="Gene3D" id="3.40.50.300">
    <property type="entry name" value="P-loop containing nucleotide triphosphate hydrolases"/>
    <property type="match status" value="1"/>
</dbReference>
<dbReference type="InterPro" id="IPR027417">
    <property type="entry name" value="P-loop_NTPase"/>
</dbReference>
<dbReference type="OrthoDB" id="406981at2759"/>
<protein>
    <recommendedName>
        <fullName evidence="8">Heparan-sulfate 6-O-sulfotransferase</fullName>
        <ecNumber evidence="8">2.8.2.-</ecNumber>
    </recommendedName>
</protein>
<evidence type="ECO:0000256" key="7">
    <source>
        <dbReference type="ARBA" id="ARBA00023180"/>
    </source>
</evidence>
<comment type="similarity">
    <text evidence="2 8">Belongs to the sulfotransferase 6 family.</text>
</comment>
<reference evidence="9" key="1">
    <citation type="submission" date="2021-02" db="EMBL/GenBank/DDBJ databases">
        <authorList>
            <person name="Nowell W R."/>
        </authorList>
    </citation>
    <scope>NUCLEOTIDE SEQUENCE</scope>
    <source>
        <strain evidence="9">Ploen Becks lab</strain>
    </source>
</reference>
<dbReference type="Pfam" id="PF03567">
    <property type="entry name" value="Sulfotransfer_2"/>
    <property type="match status" value="1"/>
</dbReference>
<evidence type="ECO:0000256" key="3">
    <source>
        <dbReference type="ARBA" id="ARBA00022679"/>
    </source>
</evidence>
<evidence type="ECO:0000256" key="1">
    <source>
        <dbReference type="ARBA" id="ARBA00004167"/>
    </source>
</evidence>